<sequence>MTERWRFRYEGGEGAPSSSTDFPTQADAESWFAGEWSDLAEQGVTAVTLLHEDAEVYGPMPLDPA</sequence>
<dbReference type="AlphaFoldDB" id="A0A650GEL1"/>
<feature type="compositionally biased region" description="Basic and acidic residues" evidence="1">
    <location>
        <begin position="1"/>
        <end position="11"/>
    </location>
</feature>
<dbReference type="KEGG" id="jme:EEW87_16585"/>
<dbReference type="Proteomes" id="UP000271708">
    <property type="component" value="Chromosome"/>
</dbReference>
<feature type="region of interest" description="Disordered" evidence="1">
    <location>
        <begin position="1"/>
        <end position="25"/>
    </location>
</feature>
<evidence type="ECO:0000256" key="1">
    <source>
        <dbReference type="SAM" id="MobiDB-lite"/>
    </source>
</evidence>
<reference evidence="2 3" key="1">
    <citation type="submission" date="2019-09" db="EMBL/GenBank/DDBJ databases">
        <title>Complete Genome Sequence of Janibacter melonis M714 with both human health impact and industrial applications.</title>
        <authorList>
            <person name="Jin M."/>
            <person name="Zhao Q.R."/>
        </authorList>
    </citation>
    <scope>NUCLEOTIDE SEQUENCE [LARGE SCALE GENOMIC DNA]</scope>
    <source>
        <strain evidence="2 3">M714</strain>
    </source>
</reference>
<name>A0A650GEL1_9MICO</name>
<organism evidence="2 3">
    <name type="scientific">Janibacter melonis</name>
    <dbReference type="NCBI Taxonomy" id="262209"/>
    <lineage>
        <taxon>Bacteria</taxon>
        <taxon>Bacillati</taxon>
        <taxon>Actinomycetota</taxon>
        <taxon>Actinomycetes</taxon>
        <taxon>Micrococcales</taxon>
        <taxon>Intrasporangiaceae</taxon>
        <taxon>Janibacter</taxon>
    </lineage>
</organism>
<proteinExistence type="predicted"/>
<accession>A0A650GEL1</accession>
<dbReference type="GeneID" id="59161243"/>
<evidence type="ECO:0000313" key="2">
    <source>
        <dbReference type="EMBL" id="QGX08381.1"/>
    </source>
</evidence>
<dbReference type="RefSeq" id="WP_123093346.1">
    <property type="nucleotide sequence ID" value="NZ_CAJFZZ010000042.1"/>
</dbReference>
<evidence type="ECO:0000313" key="3">
    <source>
        <dbReference type="Proteomes" id="UP000271708"/>
    </source>
</evidence>
<dbReference type="EMBL" id="CP044548">
    <property type="protein sequence ID" value="QGX08381.1"/>
    <property type="molecule type" value="Genomic_DNA"/>
</dbReference>
<gene>
    <name evidence="2" type="ORF">EEW87_16585</name>
</gene>
<protein>
    <submittedName>
        <fullName evidence="2">Uncharacterized protein</fullName>
    </submittedName>
</protein>